<accession>A0A2A3JT17</accession>
<reference evidence="10" key="1">
    <citation type="submission" date="2017-09" db="EMBL/GenBank/DDBJ databases">
        <title>Yangia sp. SAOS 153D whole genome sequencing.</title>
        <authorList>
            <person name="Verma A."/>
            <person name="Krishnamurthi S."/>
        </authorList>
    </citation>
    <scope>NUCLEOTIDE SEQUENCE [LARGE SCALE GENOMIC DNA]</scope>
    <source>
        <strain evidence="10">SAOS 153D</strain>
    </source>
</reference>
<dbReference type="EC" id="2.7.13.3" evidence="2"/>
<evidence type="ECO:0000256" key="2">
    <source>
        <dbReference type="ARBA" id="ARBA00012438"/>
    </source>
</evidence>
<dbReference type="InterPro" id="IPR003594">
    <property type="entry name" value="HATPase_dom"/>
</dbReference>
<dbReference type="PANTHER" id="PTHR41523">
    <property type="entry name" value="TWO-COMPONENT SYSTEM SENSOR PROTEIN"/>
    <property type="match status" value="1"/>
</dbReference>
<dbReference type="InterPro" id="IPR011102">
    <property type="entry name" value="Sig_transdc_His_kinase_HWE"/>
</dbReference>
<dbReference type="SUPFAM" id="SSF55874">
    <property type="entry name" value="ATPase domain of HSP90 chaperone/DNA topoisomerase II/histidine kinase"/>
    <property type="match status" value="2"/>
</dbReference>
<comment type="caution">
    <text evidence="10">The sequence shown here is derived from an EMBL/GenBank/DDBJ whole genome shotgun (WGS) entry which is preliminary data.</text>
</comment>
<evidence type="ECO:0000256" key="3">
    <source>
        <dbReference type="ARBA" id="ARBA00022553"/>
    </source>
</evidence>
<keyword evidence="4" id="KW-0808">Transferase</keyword>
<dbReference type="EMBL" id="NTHN01000256">
    <property type="protein sequence ID" value="PBD18272.1"/>
    <property type="molecule type" value="Genomic_DNA"/>
</dbReference>
<keyword evidence="11" id="KW-1185">Reference proteome</keyword>
<dbReference type="GO" id="GO:0004673">
    <property type="term" value="F:protein histidine kinase activity"/>
    <property type="evidence" value="ECO:0007669"/>
    <property type="project" value="UniProtKB-EC"/>
</dbReference>
<dbReference type="AlphaFoldDB" id="A0A2A3JT17"/>
<dbReference type="EMBL" id="NTHN02000001">
    <property type="protein sequence ID" value="MCT4368834.1"/>
    <property type="molecule type" value="Genomic_DNA"/>
</dbReference>
<evidence type="ECO:0000256" key="1">
    <source>
        <dbReference type="ARBA" id="ARBA00000085"/>
    </source>
</evidence>
<name>A0A2A3JT17_9RHOB</name>
<proteinExistence type="predicted"/>
<keyword evidence="3" id="KW-0597">Phosphoprotein</keyword>
<evidence type="ECO:0000256" key="4">
    <source>
        <dbReference type="ARBA" id="ARBA00022679"/>
    </source>
</evidence>
<reference evidence="9" key="3">
    <citation type="submission" date="2024-05" db="EMBL/GenBank/DDBJ databases">
        <title>Yangia mangrovi SAOS 153D genome.</title>
        <authorList>
            <person name="Verma A."/>
            <person name="Pal Y."/>
            <person name="Sundharam S."/>
            <person name="Bisht B."/>
            <person name="Srinivasan K."/>
        </authorList>
    </citation>
    <scope>NUCLEOTIDE SEQUENCE</scope>
    <source>
        <strain evidence="9">SAOS 153D</strain>
    </source>
</reference>
<dbReference type="PROSITE" id="PS50109">
    <property type="entry name" value="HIS_KIN"/>
    <property type="match status" value="1"/>
</dbReference>
<organism evidence="10">
    <name type="scientific">Alloyangia mangrovi</name>
    <dbReference type="NCBI Taxonomy" id="1779329"/>
    <lineage>
        <taxon>Bacteria</taxon>
        <taxon>Pseudomonadati</taxon>
        <taxon>Pseudomonadota</taxon>
        <taxon>Alphaproteobacteria</taxon>
        <taxon>Rhodobacterales</taxon>
        <taxon>Roseobacteraceae</taxon>
        <taxon>Alloyangia</taxon>
    </lineage>
</organism>
<dbReference type="Gene3D" id="3.30.565.10">
    <property type="entry name" value="Histidine kinase-like ATPase, C-terminal domain"/>
    <property type="match status" value="2"/>
</dbReference>
<dbReference type="InterPro" id="IPR005467">
    <property type="entry name" value="His_kinase_dom"/>
</dbReference>
<keyword evidence="5" id="KW-0547">Nucleotide-binding</keyword>
<evidence type="ECO:0000313" key="9">
    <source>
        <dbReference type="EMBL" id="MCT4368834.1"/>
    </source>
</evidence>
<dbReference type="InterPro" id="IPR036890">
    <property type="entry name" value="HATPase_C_sf"/>
</dbReference>
<dbReference type="OrthoDB" id="489241at2"/>
<dbReference type="PANTHER" id="PTHR41523:SF8">
    <property type="entry name" value="ETHYLENE RESPONSE SENSOR PROTEIN"/>
    <property type="match status" value="1"/>
</dbReference>
<dbReference type="Proteomes" id="UP000217448">
    <property type="component" value="Unassembled WGS sequence"/>
</dbReference>
<reference evidence="11" key="2">
    <citation type="submission" date="2023-07" db="EMBL/GenBank/DDBJ databases">
        <title>Yangia mangrovi SAOS 153D genome.</title>
        <authorList>
            <person name="Verma A."/>
            <person name="Pal Y."/>
            <person name="Sundharam S."/>
            <person name="Bisht B."/>
            <person name="Srinivasan K."/>
        </authorList>
    </citation>
    <scope>NUCLEOTIDE SEQUENCE [LARGE SCALE GENOMIC DNA]</scope>
    <source>
        <strain evidence="11">SAOS 153D</strain>
    </source>
</reference>
<protein>
    <recommendedName>
        <fullName evidence="2">histidine kinase</fullName>
        <ecNumber evidence="2">2.7.13.3</ecNumber>
    </recommendedName>
</protein>
<gene>
    <name evidence="9" type="ORF">CLG85_000120</name>
    <name evidence="10" type="ORF">CLG85_15595</name>
</gene>
<sequence>MKSEKLATVNLEKSADVARLRDVAMTLTHVLGFGAFERTRTVTAIVELGRNAIEHGQKGRATFALTEVRGKPALDLTVIDQGRGIPREQLDPNGAVGSSSSSGMGLGLRGVQRIAERFAVETGHEGTRINTSFLPLAAQADSRLLVARAAEALSALSAKDPTAALTEENRALTEGIADRDLLMQELHHRTGNNLALIVALIRMSKSQAEAEETHQVLRELEIRVGSLAKAHELMQRSASASELDLCDMLQEVAANAERAFSGGGRAVVIGVDCPPLELESKLAIDIGLIVGELITNAYKYAFVGRDSGRISVTLKGGLQEGLVLNVADDGVGLPEDAERPERSQSLGWRMIRTLTFQHGATLSVDGAGGLSVQVKFPAQG</sequence>
<dbReference type="Pfam" id="PF07568">
    <property type="entry name" value="HisKA_2"/>
    <property type="match status" value="1"/>
</dbReference>
<keyword evidence="6 10" id="KW-0418">Kinase</keyword>
<evidence type="ECO:0000259" key="8">
    <source>
        <dbReference type="PROSITE" id="PS50109"/>
    </source>
</evidence>
<dbReference type="GO" id="GO:0005524">
    <property type="term" value="F:ATP binding"/>
    <property type="evidence" value="ECO:0007669"/>
    <property type="project" value="UniProtKB-KW"/>
</dbReference>
<feature type="domain" description="Histidine kinase" evidence="8">
    <location>
        <begin position="185"/>
        <end position="380"/>
    </location>
</feature>
<evidence type="ECO:0000313" key="11">
    <source>
        <dbReference type="Proteomes" id="UP000217448"/>
    </source>
</evidence>
<evidence type="ECO:0000313" key="10">
    <source>
        <dbReference type="EMBL" id="PBD18272.1"/>
    </source>
</evidence>
<dbReference type="RefSeq" id="WP_095883086.1">
    <property type="nucleotide sequence ID" value="NZ_NTHN02000001.1"/>
</dbReference>
<dbReference type="InterPro" id="IPR011495">
    <property type="entry name" value="Sig_transdc_His_kin_sub2_dim/P"/>
</dbReference>
<dbReference type="SMART" id="SM00387">
    <property type="entry name" value="HATPase_c"/>
    <property type="match status" value="2"/>
</dbReference>
<comment type="catalytic activity">
    <reaction evidence="1">
        <text>ATP + protein L-histidine = ADP + protein N-phospho-L-histidine.</text>
        <dbReference type="EC" id="2.7.13.3"/>
    </reaction>
</comment>
<evidence type="ECO:0000256" key="6">
    <source>
        <dbReference type="ARBA" id="ARBA00022777"/>
    </source>
</evidence>
<dbReference type="Pfam" id="PF02518">
    <property type="entry name" value="HATPase_c"/>
    <property type="match status" value="2"/>
</dbReference>
<evidence type="ECO:0000256" key="5">
    <source>
        <dbReference type="ARBA" id="ARBA00022741"/>
    </source>
</evidence>
<keyword evidence="7 9" id="KW-0067">ATP-binding</keyword>
<evidence type="ECO:0000256" key="7">
    <source>
        <dbReference type="ARBA" id="ARBA00022840"/>
    </source>
</evidence>
<dbReference type="SMART" id="SM00911">
    <property type="entry name" value="HWE_HK"/>
    <property type="match status" value="1"/>
</dbReference>